<proteinExistence type="predicted"/>
<dbReference type="PROSITE" id="PS51729">
    <property type="entry name" value="GNAT_YJDJ"/>
    <property type="match status" value="1"/>
</dbReference>
<dbReference type="InterPro" id="IPR031165">
    <property type="entry name" value="GNAT_YJDJ"/>
</dbReference>
<dbReference type="eggNOG" id="COG2388">
    <property type="taxonomic scope" value="Bacteria"/>
</dbReference>
<reference evidence="3 4" key="1">
    <citation type="journal article" date="2012" name="J. Bacteriol.">
        <title>Complete Genome Sequence of the Beer Spoilage Organism Pediococcus claussenii ATCC BAA-344T.</title>
        <authorList>
            <person name="Pittet V."/>
            <person name="Abegunde T."/>
            <person name="Marfleet T."/>
            <person name="Haakensen M."/>
            <person name="Morrow K."/>
            <person name="Jayaprakash T."/>
            <person name="Schroeder K."/>
            <person name="Trost B."/>
            <person name="Byrns S."/>
            <person name="Bergsveinson J."/>
            <person name="Kusalik A."/>
            <person name="Ziola B."/>
        </authorList>
    </citation>
    <scope>NUCLEOTIDE SEQUENCE [LARGE SCALE GENOMIC DNA]</scope>
    <source>
        <strain evidence="3 4">ATCC BAA-344</strain>
    </source>
</reference>
<keyword evidence="4" id="KW-1185">Reference proteome</keyword>
<dbReference type="Gene3D" id="3.40.630.30">
    <property type="match status" value="1"/>
</dbReference>
<dbReference type="RefSeq" id="WP_014214880.1">
    <property type="nucleotide sequence ID" value="NC_016605.1"/>
</dbReference>
<feature type="domain" description="N-acetyltransferase" evidence="1">
    <location>
        <begin position="1"/>
        <end position="99"/>
    </location>
</feature>
<sequence>MNDGKRIYFNDAQNRLAGEVSYFALPEYNALVCERVFVAPELRGQGVAEKLMLAFINYVKEQQQQIYPLCPYAKRFFAKYPEYNSLNIQHDLTESKIRDMQNEKEQQ</sequence>
<dbReference type="Proteomes" id="UP000005444">
    <property type="component" value="Chromosome"/>
</dbReference>
<organism evidence="3 4">
    <name type="scientific">Pediococcus claussenii (strain ATCC BAA-344 / DSM 14800 / JCM 18046 / KCTC 3811 / LMG 21948 / P06)</name>
    <dbReference type="NCBI Taxonomy" id="701521"/>
    <lineage>
        <taxon>Bacteria</taxon>
        <taxon>Bacillati</taxon>
        <taxon>Bacillota</taxon>
        <taxon>Bacilli</taxon>
        <taxon>Lactobacillales</taxon>
        <taxon>Lactobacillaceae</taxon>
        <taxon>Pediococcus</taxon>
    </lineage>
</organism>
<dbReference type="SUPFAM" id="SSF55729">
    <property type="entry name" value="Acyl-CoA N-acyltransferases (Nat)"/>
    <property type="match status" value="1"/>
</dbReference>
<evidence type="ECO:0000313" key="4">
    <source>
        <dbReference type="Proteomes" id="UP000005444"/>
    </source>
</evidence>
<dbReference type="STRING" id="701521.PECL_2024"/>
<name>G8PB53_PEDCP</name>
<gene>
    <name evidence="3" type="ordered locus">PECL_2024</name>
</gene>
<dbReference type="HOGENOM" id="CLU_132888_2_2_9"/>
<evidence type="ECO:0000313" key="3">
    <source>
        <dbReference type="EMBL" id="AEV94682.1"/>
    </source>
</evidence>
<feature type="domain" description="N-acetyltransferase" evidence="2">
    <location>
        <begin position="1"/>
        <end position="88"/>
    </location>
</feature>
<dbReference type="GO" id="GO:0016747">
    <property type="term" value="F:acyltransferase activity, transferring groups other than amino-acyl groups"/>
    <property type="evidence" value="ECO:0007669"/>
    <property type="project" value="InterPro"/>
</dbReference>
<dbReference type="PROSITE" id="PS51186">
    <property type="entry name" value="GNAT"/>
    <property type="match status" value="1"/>
</dbReference>
<evidence type="ECO:0000259" key="2">
    <source>
        <dbReference type="PROSITE" id="PS51729"/>
    </source>
</evidence>
<dbReference type="AlphaFoldDB" id="G8PB53"/>
<dbReference type="CDD" id="cd04301">
    <property type="entry name" value="NAT_SF"/>
    <property type="match status" value="1"/>
</dbReference>
<dbReference type="Pfam" id="PF14542">
    <property type="entry name" value="Acetyltransf_CG"/>
    <property type="match status" value="1"/>
</dbReference>
<dbReference type="PATRIC" id="fig|701521.8.peg.352"/>
<evidence type="ECO:0000259" key="1">
    <source>
        <dbReference type="PROSITE" id="PS51186"/>
    </source>
</evidence>
<dbReference type="InterPro" id="IPR016181">
    <property type="entry name" value="Acyl_CoA_acyltransferase"/>
</dbReference>
<accession>G8PB53</accession>
<dbReference type="KEGG" id="pce:PECL_2024"/>
<dbReference type="EMBL" id="CP003137">
    <property type="protein sequence ID" value="AEV94682.1"/>
    <property type="molecule type" value="Genomic_DNA"/>
</dbReference>
<dbReference type="InterPro" id="IPR000182">
    <property type="entry name" value="GNAT_dom"/>
</dbReference>
<protein>
    <submittedName>
        <fullName evidence="3">Acetyltransferase</fullName>
    </submittedName>
</protein>